<reference evidence="2" key="1">
    <citation type="submission" date="2018-05" db="EMBL/GenBank/DDBJ databases">
        <authorList>
            <person name="Lanie J.A."/>
            <person name="Ng W.-L."/>
            <person name="Kazmierczak K.M."/>
            <person name="Andrzejewski T.M."/>
            <person name="Davidsen T.M."/>
            <person name="Wayne K.J."/>
            <person name="Tettelin H."/>
            <person name="Glass J.I."/>
            <person name="Rusch D."/>
            <person name="Podicherti R."/>
            <person name="Tsui H.-C.T."/>
            <person name="Winkler M.E."/>
        </authorList>
    </citation>
    <scope>NUCLEOTIDE SEQUENCE</scope>
</reference>
<dbReference type="AlphaFoldDB" id="A0A381ZHI3"/>
<protein>
    <submittedName>
        <fullName evidence="2">Uncharacterized protein</fullName>
    </submittedName>
</protein>
<dbReference type="EMBL" id="UINC01021186">
    <property type="protein sequence ID" value="SVA88207.1"/>
    <property type="molecule type" value="Genomic_DNA"/>
</dbReference>
<organism evidence="2">
    <name type="scientific">marine metagenome</name>
    <dbReference type="NCBI Taxonomy" id="408172"/>
    <lineage>
        <taxon>unclassified sequences</taxon>
        <taxon>metagenomes</taxon>
        <taxon>ecological metagenomes</taxon>
    </lineage>
</organism>
<proteinExistence type="predicted"/>
<feature type="transmembrane region" description="Helical" evidence="1">
    <location>
        <begin position="74"/>
        <end position="101"/>
    </location>
</feature>
<keyword evidence="1" id="KW-0812">Transmembrane</keyword>
<sequence>MENPMMLMILAVGVISAVFGLLLIIAPDMVLKVEQQTNWIFMTEKIFLKNRIPIGIGLLIVSALLIYTNTTESISQMVVLSAGILSFVFGLLLLFSPNTILKLERQANRVIMTDAFFMEHRIIIGIGLLFSSAYMIYTYLSFG</sequence>
<keyword evidence="1" id="KW-0472">Membrane</keyword>
<name>A0A381ZHI3_9ZZZZ</name>
<evidence type="ECO:0000313" key="2">
    <source>
        <dbReference type="EMBL" id="SVA88207.1"/>
    </source>
</evidence>
<evidence type="ECO:0000256" key="1">
    <source>
        <dbReference type="SAM" id="Phobius"/>
    </source>
</evidence>
<feature type="transmembrane region" description="Helical" evidence="1">
    <location>
        <begin position="52"/>
        <end position="68"/>
    </location>
</feature>
<keyword evidence="1" id="KW-1133">Transmembrane helix</keyword>
<feature type="transmembrane region" description="Helical" evidence="1">
    <location>
        <begin position="6"/>
        <end position="31"/>
    </location>
</feature>
<gene>
    <name evidence="2" type="ORF">METZ01_LOCUS141061</name>
</gene>
<accession>A0A381ZHI3</accession>
<feature type="transmembrane region" description="Helical" evidence="1">
    <location>
        <begin position="122"/>
        <end position="140"/>
    </location>
</feature>